<feature type="compositionally biased region" description="Basic and acidic residues" evidence="1">
    <location>
        <begin position="44"/>
        <end position="53"/>
    </location>
</feature>
<dbReference type="OrthoDB" id="6252479at2759"/>
<dbReference type="ChiTaRS" id="CDH20">
    <property type="organism name" value="human"/>
</dbReference>
<dbReference type="AlphaFoldDB" id="L8EAG9"/>
<dbReference type="EMBL" id="HF584254">
    <property type="protein sequence ID" value="CCQ43751.1"/>
    <property type="molecule type" value="Genomic_DNA"/>
</dbReference>
<name>L8EAG9_HUMAN</name>
<organism evidence="2">
    <name type="scientific">Homo sapiens</name>
    <name type="common">Human</name>
    <dbReference type="NCBI Taxonomy" id="9606"/>
    <lineage>
        <taxon>Eukaryota</taxon>
        <taxon>Metazoa</taxon>
        <taxon>Chordata</taxon>
        <taxon>Craniata</taxon>
        <taxon>Vertebrata</taxon>
        <taxon>Euteleostomi</taxon>
        <taxon>Mammalia</taxon>
        <taxon>Eutheria</taxon>
        <taxon>Euarchontoglires</taxon>
        <taxon>Primates</taxon>
        <taxon>Haplorrhini</taxon>
        <taxon>Catarrhini</taxon>
        <taxon>Hominidae</taxon>
        <taxon>Homo</taxon>
    </lineage>
</organism>
<sequence length="53" mass="5773">MSASFIQIWTGETDPSNTSSREKVLASCLPSTTPLETSTPFRGSTERKEPSIL</sequence>
<evidence type="ECO:0000256" key="1">
    <source>
        <dbReference type="SAM" id="MobiDB-lite"/>
    </source>
</evidence>
<evidence type="ECO:0000313" key="2">
    <source>
        <dbReference type="EMBL" id="CCQ43751.1"/>
    </source>
</evidence>
<feature type="compositionally biased region" description="Low complexity" evidence="1">
    <location>
        <begin position="29"/>
        <end position="40"/>
    </location>
</feature>
<feature type="region of interest" description="Disordered" evidence="1">
    <location>
        <begin position="1"/>
        <end position="53"/>
    </location>
</feature>
<protein>
    <submittedName>
        <fullName evidence="2">Alternative protein CDH20</fullName>
    </submittedName>
</protein>
<accession>L8EAG9</accession>
<gene>
    <name evidence="2" type="primary">CDH20</name>
</gene>
<reference evidence="2" key="1">
    <citation type="journal article" date="2013" name="PLoS ONE">
        <title>Direct detection of alternative open reading frames translation products in human significantly expands the proteome.</title>
        <authorList>
            <person name="Vanderperre B."/>
            <person name="Lucier J.-F."/>
            <person name="Motard J."/>
            <person name="Tremblay G."/>
            <person name="Vanderperre S."/>
            <person name="Wisztorski M."/>
            <person name="Salzet M."/>
            <person name="Boisvert F.-M."/>
            <person name="Roucou X."/>
        </authorList>
    </citation>
    <scope>NUCLEOTIDE SEQUENCE</scope>
</reference>
<proteinExistence type="predicted"/>